<dbReference type="PANTHER" id="PTHR11693:SF22">
    <property type="entry name" value="ATP SYNTHASE SUBUNIT GAMMA, MITOCHONDRIAL"/>
    <property type="match status" value="1"/>
</dbReference>
<dbReference type="PANTHER" id="PTHR11693">
    <property type="entry name" value="ATP SYNTHASE GAMMA CHAIN"/>
    <property type="match status" value="1"/>
</dbReference>
<reference evidence="11" key="2">
    <citation type="submission" date="2023-07" db="EMBL/GenBank/DDBJ databases">
        <title>Zobellia barbeyronii sp. nov., a new marine flavobacterium, isolated from green and red algae.</title>
        <authorList>
            <person name="Nedashkovskaya O.I."/>
            <person name="Otstavnykh N."/>
            <person name="Zhukova N."/>
            <person name="Guzev K."/>
            <person name="Chausova V."/>
            <person name="Tekutyeva L."/>
            <person name="Mikhailov V."/>
            <person name="Isaeva M."/>
        </authorList>
    </citation>
    <scope>NUCLEOTIDE SEQUENCE [LARGE SCALE GENOMIC DNA]</scope>
    <source>
        <strain evidence="11">KMM 6746</strain>
    </source>
</reference>
<sequence>MDSLESLTRQITGAKELNSIVRTMKAMAAANIGQYERAMESLDDYWTNVSLGLVAYLKDIGLDNQDVRENENNSKGEKSICAIVFGSDQGFVGQFNDSLSQYVQESLSTHRGKLEIWTVGVRVPLLLADMGLTVTKEFNLPNSINAITALIGSILVQVEENRQNGNVDEYYLFHNHLVNEGSYEQEKLRLFPLDAEWRQEKAQLKWPTQKQPEVIGDSSKLIRRLIREYLFVTLYKTCTESLASENLSRLNAMQRAEKNIEELLDDIGHTYHRLRQSSIDEELFDVVSGFTALKND</sequence>
<evidence type="ECO:0000256" key="7">
    <source>
        <dbReference type="ARBA" id="ARBA00023136"/>
    </source>
</evidence>
<evidence type="ECO:0000256" key="6">
    <source>
        <dbReference type="ARBA" id="ARBA00023065"/>
    </source>
</evidence>
<dbReference type="InterPro" id="IPR000131">
    <property type="entry name" value="ATP_synth_F1_gsu"/>
</dbReference>
<comment type="similarity">
    <text evidence="3">Belongs to the ATPase gamma chain family.</text>
</comment>
<evidence type="ECO:0000256" key="9">
    <source>
        <dbReference type="ARBA" id="ARBA00023310"/>
    </source>
</evidence>
<dbReference type="RefSeq" id="WP_214611744.1">
    <property type="nucleotide sequence ID" value="NZ_JACATN010000003.1"/>
</dbReference>
<dbReference type="Proteomes" id="UP000740413">
    <property type="component" value="Unassembled WGS sequence"/>
</dbReference>
<keyword evidence="9" id="KW-0066">ATP synthesis</keyword>
<dbReference type="Pfam" id="PF00231">
    <property type="entry name" value="ATP-synt"/>
    <property type="match status" value="1"/>
</dbReference>
<dbReference type="InterPro" id="IPR035968">
    <property type="entry name" value="ATP_synth_F1_ATPase_gsu"/>
</dbReference>
<evidence type="ECO:0000256" key="4">
    <source>
        <dbReference type="ARBA" id="ARBA00022448"/>
    </source>
</evidence>
<comment type="caution">
    <text evidence="10">The sequence shown here is derived from an EMBL/GenBank/DDBJ whole genome shotgun (WGS) entry which is preliminary data.</text>
</comment>
<evidence type="ECO:0000256" key="3">
    <source>
        <dbReference type="ARBA" id="ARBA00007681"/>
    </source>
</evidence>
<keyword evidence="4" id="KW-0813">Transport</keyword>
<evidence type="ECO:0000256" key="8">
    <source>
        <dbReference type="ARBA" id="ARBA00023196"/>
    </source>
</evidence>
<reference evidence="10 11" key="1">
    <citation type="submission" date="2020-06" db="EMBL/GenBank/DDBJ databases">
        <authorList>
            <person name="Isaeva M.P."/>
            <person name="Chernysheva N.Y."/>
        </authorList>
    </citation>
    <scope>NUCLEOTIDE SEQUENCE [LARGE SCALE GENOMIC DNA]</scope>
    <source>
        <strain evidence="10 11">KMM 6746</strain>
    </source>
</reference>
<keyword evidence="7" id="KW-0472">Membrane</keyword>
<evidence type="ECO:0000256" key="2">
    <source>
        <dbReference type="ARBA" id="ARBA00004170"/>
    </source>
</evidence>
<gene>
    <name evidence="10" type="ORF">HW347_09945</name>
</gene>
<keyword evidence="6" id="KW-0406">Ion transport</keyword>
<keyword evidence="5" id="KW-0375">Hydrogen ion transport</keyword>
<name>A0ABS5WDX4_9FLAO</name>
<dbReference type="SUPFAM" id="SSF52943">
    <property type="entry name" value="ATP synthase (F1-ATPase), gamma subunit"/>
    <property type="match status" value="1"/>
</dbReference>
<dbReference type="Gene3D" id="3.40.1380.10">
    <property type="match status" value="1"/>
</dbReference>
<comment type="subcellular location">
    <subcellularLocation>
        <location evidence="2">Membrane</location>
        <topology evidence="2">Peripheral membrane protein</topology>
    </subcellularLocation>
</comment>
<organism evidence="10 11">
    <name type="scientific">Zobellia barbeyronii</name>
    <dbReference type="NCBI Taxonomy" id="2748009"/>
    <lineage>
        <taxon>Bacteria</taxon>
        <taxon>Pseudomonadati</taxon>
        <taxon>Bacteroidota</taxon>
        <taxon>Flavobacteriia</taxon>
        <taxon>Flavobacteriales</taxon>
        <taxon>Flavobacteriaceae</taxon>
        <taxon>Zobellia</taxon>
    </lineage>
</organism>
<dbReference type="InterPro" id="IPR017709">
    <property type="entry name" value="Alt_ATP_synth_F1_gsu"/>
</dbReference>
<keyword evidence="8" id="KW-0139">CF(1)</keyword>
<protein>
    <submittedName>
        <fullName evidence="10">F0F1 ATP synthase subunit gamma</fullName>
    </submittedName>
</protein>
<dbReference type="NCBIfam" id="TIGR03323">
    <property type="entry name" value="alt_F1F0_F1_gam"/>
    <property type="match status" value="1"/>
</dbReference>
<evidence type="ECO:0000256" key="1">
    <source>
        <dbReference type="ARBA" id="ARBA00003456"/>
    </source>
</evidence>
<keyword evidence="11" id="KW-1185">Reference proteome</keyword>
<evidence type="ECO:0000256" key="5">
    <source>
        <dbReference type="ARBA" id="ARBA00022781"/>
    </source>
</evidence>
<evidence type="ECO:0000313" key="10">
    <source>
        <dbReference type="EMBL" id="MBT2161589.1"/>
    </source>
</evidence>
<comment type="function">
    <text evidence="1">Produces ATP from ADP in the presence of a proton gradient across the membrane. The gamma chain is believed to be important in regulating ATPase activity and the flow of protons through the CF(0) complex.</text>
</comment>
<dbReference type="EMBL" id="JACATN010000003">
    <property type="protein sequence ID" value="MBT2161589.1"/>
    <property type="molecule type" value="Genomic_DNA"/>
</dbReference>
<dbReference type="PRINTS" id="PR00126">
    <property type="entry name" value="ATPASEGAMMA"/>
</dbReference>
<dbReference type="CDD" id="cd12151">
    <property type="entry name" value="F1-ATPase_gamma"/>
    <property type="match status" value="1"/>
</dbReference>
<accession>A0ABS5WDX4</accession>
<evidence type="ECO:0000313" key="11">
    <source>
        <dbReference type="Proteomes" id="UP000740413"/>
    </source>
</evidence>
<proteinExistence type="inferred from homology"/>
<dbReference type="Gene3D" id="1.10.287.80">
    <property type="entry name" value="ATP synthase, gamma subunit, helix hairpin domain"/>
    <property type="match status" value="1"/>
</dbReference>